<feature type="region of interest" description="Disordered" evidence="5">
    <location>
        <begin position="535"/>
        <end position="593"/>
    </location>
</feature>
<keyword evidence="8" id="KW-1185">Reference proteome</keyword>
<dbReference type="PROSITE" id="PS50865">
    <property type="entry name" value="ZF_MYND_2"/>
    <property type="match status" value="1"/>
</dbReference>
<feature type="compositionally biased region" description="Basic and acidic residues" evidence="5">
    <location>
        <begin position="539"/>
        <end position="570"/>
    </location>
</feature>
<accession>A0A8H5LQE3</accession>
<evidence type="ECO:0000256" key="1">
    <source>
        <dbReference type="ARBA" id="ARBA00022723"/>
    </source>
</evidence>
<dbReference type="Proteomes" id="UP000559256">
    <property type="component" value="Unassembled WGS sequence"/>
</dbReference>
<proteinExistence type="predicted"/>
<evidence type="ECO:0000313" key="7">
    <source>
        <dbReference type="EMBL" id="KAF5366155.1"/>
    </source>
</evidence>
<dbReference type="InterPro" id="IPR002893">
    <property type="entry name" value="Znf_MYND"/>
</dbReference>
<dbReference type="EMBL" id="JAACJM010000024">
    <property type="protein sequence ID" value="KAF5366155.1"/>
    <property type="molecule type" value="Genomic_DNA"/>
</dbReference>
<evidence type="ECO:0000256" key="4">
    <source>
        <dbReference type="PROSITE-ProRule" id="PRU00134"/>
    </source>
</evidence>
<keyword evidence="3" id="KW-0862">Zinc</keyword>
<dbReference type="Gene3D" id="6.10.140.2220">
    <property type="match status" value="1"/>
</dbReference>
<dbReference type="OrthoDB" id="2931494at2759"/>
<protein>
    <recommendedName>
        <fullName evidence="6">MYND-type domain-containing protein</fullName>
    </recommendedName>
</protein>
<reference evidence="7 8" key="1">
    <citation type="journal article" date="2020" name="ISME J.">
        <title>Uncovering the hidden diversity of litter-decomposition mechanisms in mushroom-forming fungi.</title>
        <authorList>
            <person name="Floudas D."/>
            <person name="Bentzer J."/>
            <person name="Ahren D."/>
            <person name="Johansson T."/>
            <person name="Persson P."/>
            <person name="Tunlid A."/>
        </authorList>
    </citation>
    <scope>NUCLEOTIDE SEQUENCE [LARGE SCALE GENOMIC DNA]</scope>
    <source>
        <strain evidence="7 8">CBS 291.85</strain>
    </source>
</reference>
<dbReference type="AlphaFoldDB" id="A0A8H5LQE3"/>
<evidence type="ECO:0000313" key="8">
    <source>
        <dbReference type="Proteomes" id="UP000559256"/>
    </source>
</evidence>
<dbReference type="PROSITE" id="PS01360">
    <property type="entry name" value="ZF_MYND_1"/>
    <property type="match status" value="1"/>
</dbReference>
<organism evidence="7 8">
    <name type="scientific">Tetrapyrgos nigripes</name>
    <dbReference type="NCBI Taxonomy" id="182062"/>
    <lineage>
        <taxon>Eukaryota</taxon>
        <taxon>Fungi</taxon>
        <taxon>Dikarya</taxon>
        <taxon>Basidiomycota</taxon>
        <taxon>Agaricomycotina</taxon>
        <taxon>Agaricomycetes</taxon>
        <taxon>Agaricomycetidae</taxon>
        <taxon>Agaricales</taxon>
        <taxon>Marasmiineae</taxon>
        <taxon>Marasmiaceae</taxon>
        <taxon>Tetrapyrgos</taxon>
    </lineage>
</organism>
<feature type="domain" description="MYND-type" evidence="6">
    <location>
        <begin position="318"/>
        <end position="359"/>
    </location>
</feature>
<keyword evidence="2 4" id="KW-0863">Zinc-finger</keyword>
<evidence type="ECO:0000259" key="6">
    <source>
        <dbReference type="PROSITE" id="PS50865"/>
    </source>
</evidence>
<name>A0A8H5LQE3_9AGAR</name>
<dbReference type="Pfam" id="PF01753">
    <property type="entry name" value="zf-MYND"/>
    <property type="match status" value="1"/>
</dbReference>
<evidence type="ECO:0000256" key="5">
    <source>
        <dbReference type="SAM" id="MobiDB-lite"/>
    </source>
</evidence>
<comment type="caution">
    <text evidence="7">The sequence shown here is derived from an EMBL/GenBank/DDBJ whole genome shotgun (WGS) entry which is preliminary data.</text>
</comment>
<sequence>MSESLQVALRNATIYQPRAYLTGLPPSEIEKLQPRLPDVAEVRNEAPRALKMMNEPPPDDIQGLDQDGELLGVLHPSIAYHFLFPKLYAFSYFCHVDDVPEDLQLLCLWALQHKVVALTEGSQKQLRRILASPTGNILPGSERFMEGQARTKIVSNLLSPRINRPEEAIPHIEAWMKLDAVAKPLPNDVFLRNPHCYVLYGSALARTKTNDVKAKTILERVLTDIDQVTDGSKAISIEAKLFLSRVLRRMGEVDEAKKLEDYLVKWFKKNPKRLAENTLQQWFVTESDADPVLQGLGGEAWFTKKPTFKNLDRQARKCYNCGQGESASMKLLRCAKCQYTYYCSRKCQVENYPHHKVGCTERAAEIKRAEALKATAPDDAKCIEDWGHYKDSGFDDMPSFHALGLMHDINRGKNHIIFKRVKYVPDGGKDVLDRFRVVAVGVFRIKDVLRDIEIVLAYNRGEGEQVIKELIDEFNQGPGKGGSVPFFNLFMSDDKRMGNYLSIGGVNPEKVQGIKYDPDWRKLLNRKKCNVEQLQLRSGAKDAERDYTPSEARMTDEPEAKDPQQSDGHKPSQPKTESASPAAALPKLRGMFK</sequence>
<evidence type="ECO:0000256" key="2">
    <source>
        <dbReference type="ARBA" id="ARBA00022771"/>
    </source>
</evidence>
<keyword evidence="1" id="KW-0479">Metal-binding</keyword>
<evidence type="ECO:0000256" key="3">
    <source>
        <dbReference type="ARBA" id="ARBA00022833"/>
    </source>
</evidence>
<gene>
    <name evidence="7" type="ORF">D9758_005772</name>
</gene>
<dbReference type="GO" id="GO:0008270">
    <property type="term" value="F:zinc ion binding"/>
    <property type="evidence" value="ECO:0007669"/>
    <property type="project" value="UniProtKB-KW"/>
</dbReference>
<dbReference type="SUPFAM" id="SSF144232">
    <property type="entry name" value="HIT/MYND zinc finger-like"/>
    <property type="match status" value="1"/>
</dbReference>